<evidence type="ECO:0000256" key="5">
    <source>
        <dbReference type="SAM" id="Phobius"/>
    </source>
</evidence>
<dbReference type="Proteomes" id="UP000705283">
    <property type="component" value="Unassembled WGS sequence"/>
</dbReference>
<feature type="transmembrane region" description="Helical" evidence="5">
    <location>
        <begin position="322"/>
        <end position="343"/>
    </location>
</feature>
<dbReference type="RefSeq" id="WP_194978335.1">
    <property type="nucleotide sequence ID" value="NZ_JADMKS010000006.1"/>
</dbReference>
<evidence type="ECO:0000259" key="6">
    <source>
        <dbReference type="Pfam" id="PF04932"/>
    </source>
</evidence>
<proteinExistence type="predicted"/>
<feature type="transmembrane region" description="Helical" evidence="5">
    <location>
        <begin position="14"/>
        <end position="35"/>
    </location>
</feature>
<evidence type="ECO:0000256" key="2">
    <source>
        <dbReference type="ARBA" id="ARBA00022692"/>
    </source>
</evidence>
<evidence type="ECO:0000313" key="8">
    <source>
        <dbReference type="Proteomes" id="UP000705283"/>
    </source>
</evidence>
<evidence type="ECO:0000256" key="1">
    <source>
        <dbReference type="ARBA" id="ARBA00004141"/>
    </source>
</evidence>
<comment type="caution">
    <text evidence="7">The sequence shown here is derived from an EMBL/GenBank/DDBJ whole genome shotgun (WGS) entry which is preliminary data.</text>
</comment>
<feature type="transmembrane region" description="Helical" evidence="5">
    <location>
        <begin position="79"/>
        <end position="102"/>
    </location>
</feature>
<feature type="transmembrane region" description="Helical" evidence="5">
    <location>
        <begin position="109"/>
        <end position="139"/>
    </location>
</feature>
<feature type="transmembrane region" description="Helical" evidence="5">
    <location>
        <begin position="159"/>
        <end position="180"/>
    </location>
</feature>
<dbReference type="InterPro" id="IPR007016">
    <property type="entry name" value="O-antigen_ligase-rel_domated"/>
</dbReference>
<evidence type="ECO:0000256" key="4">
    <source>
        <dbReference type="ARBA" id="ARBA00023136"/>
    </source>
</evidence>
<name>A0AA40X3T0_9GAMM</name>
<feature type="transmembrane region" description="Helical" evidence="5">
    <location>
        <begin position="47"/>
        <end position="67"/>
    </location>
</feature>
<feature type="transmembrane region" description="Helical" evidence="5">
    <location>
        <begin position="227"/>
        <end position="245"/>
    </location>
</feature>
<evidence type="ECO:0000256" key="3">
    <source>
        <dbReference type="ARBA" id="ARBA00022989"/>
    </source>
</evidence>
<dbReference type="AlphaFoldDB" id="A0AA40X3T0"/>
<gene>
    <name evidence="7" type="ORF">ITX54_15320</name>
</gene>
<organism evidence="7 8">
    <name type="scientific">Rouxiella silvae</name>
    <dbReference type="NCBI Taxonomy" id="1646373"/>
    <lineage>
        <taxon>Bacteria</taxon>
        <taxon>Pseudomonadati</taxon>
        <taxon>Pseudomonadota</taxon>
        <taxon>Gammaproteobacteria</taxon>
        <taxon>Enterobacterales</taxon>
        <taxon>Yersiniaceae</taxon>
        <taxon>Rouxiella</taxon>
    </lineage>
</organism>
<keyword evidence="4 5" id="KW-0472">Membrane</keyword>
<accession>A0AA40X3T0</accession>
<feature type="transmembrane region" description="Helical" evidence="5">
    <location>
        <begin position="192"/>
        <end position="221"/>
    </location>
</feature>
<reference evidence="7" key="1">
    <citation type="submission" date="2020-11" db="EMBL/GenBank/DDBJ databases">
        <authorList>
            <person name="Lee S.D."/>
        </authorList>
    </citation>
    <scope>NUCLEOTIDE SEQUENCE</scope>
    <source>
        <strain evidence="7">SAP-2</strain>
    </source>
</reference>
<keyword evidence="3 5" id="KW-1133">Transmembrane helix</keyword>
<feature type="domain" description="O-antigen ligase-related" evidence="6">
    <location>
        <begin position="191"/>
        <end position="331"/>
    </location>
</feature>
<feature type="transmembrane region" description="Helical" evidence="5">
    <location>
        <begin position="372"/>
        <end position="390"/>
    </location>
</feature>
<keyword evidence="2 5" id="KW-0812">Transmembrane</keyword>
<evidence type="ECO:0000313" key="7">
    <source>
        <dbReference type="EMBL" id="MBF6638033.1"/>
    </source>
</evidence>
<sequence>MFTIHEPKKFLSKIAIFLIMGRSVLCIPMIGLHLVCDSRALARFFKLIAPLTLLIFIFAVYSLNQINELRWVLGQSRDIMLAFVVFAFLASIPASFGGELLAYRSLKSAAIFIAVAKILIILIGAVTGIDPMVIIKLITKVWDIHLMTLGVDDSFLTRLQIPIDSATPFLLYVVVSELLLSNRNRIRNYIGFALLLVSLLLTFSRFFWGCGLLLMALSLIFNSKLSTKMYFIIGACVIGYILYAFTPVGDYFDKIVGTRFGANVNNSASDSFRITQKAALSQRIYDNVIFGHGLGYYLPSLIRASDTPYLYENQTLSMIMNLGFVGSILLILTLGMVIFGYCYNQQETKFLNIMLTLLFMTLWIAGGYFNPLLFGSSGGVILFFCARHHAIVKNFKMESSPVYSAART</sequence>
<dbReference type="GO" id="GO:0016874">
    <property type="term" value="F:ligase activity"/>
    <property type="evidence" value="ECO:0007669"/>
    <property type="project" value="UniProtKB-KW"/>
</dbReference>
<comment type="subcellular location">
    <subcellularLocation>
        <location evidence="1">Membrane</location>
        <topology evidence="1">Multi-pass membrane protein</topology>
    </subcellularLocation>
</comment>
<dbReference type="Pfam" id="PF04932">
    <property type="entry name" value="Wzy_C"/>
    <property type="match status" value="1"/>
</dbReference>
<keyword evidence="7" id="KW-0436">Ligase</keyword>
<protein>
    <submittedName>
        <fullName evidence="7">O-antigen ligase domain-containing protein</fullName>
    </submittedName>
</protein>
<dbReference type="EMBL" id="JADMKS010000006">
    <property type="protein sequence ID" value="MBF6638033.1"/>
    <property type="molecule type" value="Genomic_DNA"/>
</dbReference>
<reference evidence="7" key="2">
    <citation type="submission" date="2022-09" db="EMBL/GenBank/DDBJ databases">
        <title>Rouxiella aceris sp. nov., isolated from tree sap and emended description of the genus Rhouxiella.</title>
        <authorList>
            <person name="Kim I.S."/>
        </authorList>
    </citation>
    <scope>NUCLEOTIDE SEQUENCE</scope>
    <source>
        <strain evidence="7">SAP-2</strain>
    </source>
</reference>
<dbReference type="GO" id="GO:0016020">
    <property type="term" value="C:membrane"/>
    <property type="evidence" value="ECO:0007669"/>
    <property type="project" value="UniProtKB-SubCell"/>
</dbReference>